<evidence type="ECO:0000256" key="1">
    <source>
        <dbReference type="SAM" id="MobiDB-lite"/>
    </source>
</evidence>
<organism evidence="3 4">
    <name type="scientific">Tessaracoccus lacteus</name>
    <dbReference type="NCBI Taxonomy" id="3041766"/>
    <lineage>
        <taxon>Bacteria</taxon>
        <taxon>Bacillati</taxon>
        <taxon>Actinomycetota</taxon>
        <taxon>Actinomycetes</taxon>
        <taxon>Propionibacteriales</taxon>
        <taxon>Propionibacteriaceae</taxon>
        <taxon>Tessaracoccus</taxon>
    </lineage>
</organism>
<gene>
    <name evidence="3" type="ORF">QH948_04635</name>
</gene>
<evidence type="ECO:0008006" key="5">
    <source>
        <dbReference type="Google" id="ProtNLM"/>
    </source>
</evidence>
<keyword evidence="2" id="KW-1133">Transmembrane helix</keyword>
<feature type="transmembrane region" description="Helical" evidence="2">
    <location>
        <begin position="37"/>
        <end position="61"/>
    </location>
</feature>
<keyword evidence="4" id="KW-1185">Reference proteome</keyword>
<evidence type="ECO:0000313" key="4">
    <source>
        <dbReference type="Proteomes" id="UP001244136"/>
    </source>
</evidence>
<dbReference type="Proteomes" id="UP001244136">
    <property type="component" value="Chromosome"/>
</dbReference>
<accession>A0ABY8Q069</accession>
<dbReference type="RefSeq" id="WP_281145710.1">
    <property type="nucleotide sequence ID" value="NZ_CP123967.1"/>
</dbReference>
<name>A0ABY8Q069_9ACTN</name>
<evidence type="ECO:0000313" key="3">
    <source>
        <dbReference type="EMBL" id="WGT48053.1"/>
    </source>
</evidence>
<keyword evidence="2" id="KW-0472">Membrane</keyword>
<feature type="region of interest" description="Disordered" evidence="1">
    <location>
        <begin position="121"/>
        <end position="193"/>
    </location>
</feature>
<dbReference type="EMBL" id="CP123967">
    <property type="protein sequence ID" value="WGT48053.1"/>
    <property type="molecule type" value="Genomic_DNA"/>
</dbReference>
<protein>
    <recommendedName>
        <fullName evidence="5">Cell division protein FtsL</fullName>
    </recommendedName>
</protein>
<sequence length="193" mass="19970">MSAELIEHLDAPGRAGRRRPKLSVVQTPTATVSTLGFVGIILGLITLGLGAVMVVSTSVGAQSRELTALRREATELGYETAALTSQLQRLSSASALAMRATELGMVPNPYPAFINLGDSSVTGDPTPVTGKEMPFLRGSRSAADEASVPVTTTTTTTDGEAEDADTGDLSVADETSEESLITSAADDATQEDQ</sequence>
<proteinExistence type="predicted"/>
<evidence type="ECO:0000256" key="2">
    <source>
        <dbReference type="SAM" id="Phobius"/>
    </source>
</evidence>
<reference evidence="3 4" key="1">
    <citation type="journal article" date="2008" name="Int. J. Syst. Evol. Microbiol.">
        <title>Tessaracoccus flavescens sp. nov., isolated from marine sediment.</title>
        <authorList>
            <person name="Lee D.W."/>
            <person name="Lee S.D."/>
        </authorList>
    </citation>
    <scope>NUCLEOTIDE SEQUENCE [LARGE SCALE GENOMIC DNA]</scope>
    <source>
        <strain evidence="3 4">T21</strain>
    </source>
</reference>
<keyword evidence="2" id="KW-0812">Transmembrane</keyword>